<feature type="region of interest" description="Disordered" evidence="1">
    <location>
        <begin position="195"/>
        <end position="214"/>
    </location>
</feature>
<dbReference type="AlphaFoldDB" id="A0A6P4FBJ8"/>
<dbReference type="Proteomes" id="UP001652680">
    <property type="component" value="Unassembled WGS sequence"/>
</dbReference>
<evidence type="ECO:0000256" key="1">
    <source>
        <dbReference type="SAM" id="MobiDB-lite"/>
    </source>
</evidence>
<dbReference type="GeneID" id="108048480"/>
<proteinExistence type="predicted"/>
<dbReference type="OrthoDB" id="7870118at2759"/>
<feature type="compositionally biased region" description="Polar residues" evidence="1">
    <location>
        <begin position="147"/>
        <end position="160"/>
    </location>
</feature>
<feature type="compositionally biased region" description="Polar residues" evidence="1">
    <location>
        <begin position="252"/>
        <end position="263"/>
    </location>
</feature>
<feature type="compositionally biased region" description="Basic and acidic residues" evidence="1">
    <location>
        <begin position="169"/>
        <end position="182"/>
    </location>
</feature>
<feature type="region of interest" description="Disordered" evidence="1">
    <location>
        <begin position="123"/>
        <end position="182"/>
    </location>
</feature>
<evidence type="ECO:0000313" key="3">
    <source>
        <dbReference type="Proteomes" id="UP001652680"/>
    </source>
</evidence>
<reference evidence="4" key="2">
    <citation type="submission" date="2025-04" db="UniProtKB">
        <authorList>
            <consortium name="RefSeq"/>
        </authorList>
    </citation>
    <scope>IDENTIFICATION</scope>
</reference>
<organism evidence="4">
    <name type="scientific">Drosophila rhopaloa</name>
    <name type="common">Fruit fly</name>
    <dbReference type="NCBI Taxonomy" id="1041015"/>
    <lineage>
        <taxon>Eukaryota</taxon>
        <taxon>Metazoa</taxon>
        <taxon>Ecdysozoa</taxon>
        <taxon>Arthropoda</taxon>
        <taxon>Hexapoda</taxon>
        <taxon>Insecta</taxon>
        <taxon>Pterygota</taxon>
        <taxon>Neoptera</taxon>
        <taxon>Endopterygota</taxon>
        <taxon>Diptera</taxon>
        <taxon>Brachycera</taxon>
        <taxon>Muscomorpha</taxon>
        <taxon>Ephydroidea</taxon>
        <taxon>Drosophilidae</taxon>
        <taxon>Drosophila</taxon>
        <taxon>Sophophora</taxon>
    </lineage>
</organism>
<dbReference type="RefSeq" id="XP_016984678.1">
    <property type="nucleotide sequence ID" value="XM_017129189.1"/>
</dbReference>
<dbReference type="EnsemblMetazoa" id="XM_017129189.1">
    <property type="protein sequence ID" value="XP_016984678.1"/>
    <property type="gene ID" value="LOC108048480"/>
</dbReference>
<gene>
    <name evidence="4" type="primary">LOC108048480</name>
    <name evidence="2" type="synonym">108048480</name>
</gene>
<sequence length="439" mass="50317">MDNIIKSSALLEILKSPLPDFCFESKNEDGAGNLGRQSAVKLSAEAPEFVPRFKREESTENKDEDVDLNELKKMFEALDDEKATKPIMLKLPWKGFPKRSQRTSHSTQVVLLNEVDYMIVPRNKGTKKSKEENLFINSDTTRPESKGNATQKSAVTTSSDVPLDSPPPAEKRLSAQERRREQERNVALEALKLAEQRRRGHSVPSPDCDQAHPIVHLSRSPLRFTPEERIKVDRLKAAKRERIEKALLEMANNQQEQQDNGSPNEERTQNHGSNRHINIRKEPQMPGEMDIAQTKRYIPTAKEWNVQRRAKHMAKMEAKVENENCFQPAKTRRIFTNSRGNNIKPSKFAKGGDLVAKATPPTELLKWEQRKGNLTHFRKLPKSTPRQMLQTPFKMPINLKEGDVQRYSIEQLLELEPQPEELEKPNIDQILNRLGLVSH</sequence>
<reference evidence="3" key="1">
    <citation type="journal article" date="2021" name="Elife">
        <title>Highly contiguous assemblies of 101 drosophilid genomes.</title>
        <authorList>
            <person name="Kim B.Y."/>
            <person name="Wang J.R."/>
            <person name="Miller D.E."/>
            <person name="Barmina O."/>
            <person name="Delaney E."/>
            <person name="Thompson A."/>
            <person name="Comeault A.A."/>
            <person name="Peede D."/>
            <person name="D'Agostino E.R."/>
            <person name="Pelaez J."/>
            <person name="Aguilar J.M."/>
            <person name="Haji D."/>
            <person name="Matsunaga T."/>
            <person name="Armstrong E.E."/>
            <person name="Zych M."/>
            <person name="Ogawa Y."/>
            <person name="Stamenkovic-Radak M."/>
            <person name="Jelic M."/>
            <person name="Veselinovic M.S."/>
            <person name="Tanaskovic M."/>
            <person name="Eric P."/>
            <person name="Gao J.J."/>
            <person name="Katoh T.K."/>
            <person name="Toda M.J."/>
            <person name="Watabe H."/>
            <person name="Watada M."/>
            <person name="Davis J.S."/>
            <person name="Moyle L.C."/>
            <person name="Manoli G."/>
            <person name="Bertolini E."/>
            <person name="Kostal V."/>
            <person name="Hawley R.S."/>
            <person name="Takahashi A."/>
            <person name="Jones C.D."/>
            <person name="Price D.K."/>
            <person name="Whiteman N."/>
            <person name="Kopp A."/>
            <person name="Matute D.R."/>
            <person name="Petrov D.A."/>
        </authorList>
    </citation>
    <scope>NUCLEOTIDE SEQUENCE [LARGE SCALE GENOMIC DNA]</scope>
</reference>
<evidence type="ECO:0000313" key="4">
    <source>
        <dbReference type="RefSeq" id="XP_016984678.1"/>
    </source>
</evidence>
<reference evidence="2" key="3">
    <citation type="submission" date="2025-05" db="UniProtKB">
        <authorList>
            <consortium name="EnsemblMetazoa"/>
        </authorList>
    </citation>
    <scope>IDENTIFICATION</scope>
</reference>
<name>A0A6P4FBJ8_DRORH</name>
<feature type="region of interest" description="Disordered" evidence="1">
    <location>
        <begin position="252"/>
        <end position="283"/>
    </location>
</feature>
<accession>A0A6P4FBJ8</accession>
<keyword evidence="3" id="KW-1185">Reference proteome</keyword>
<protein>
    <submittedName>
        <fullName evidence="4">Uncharacterized protein LOC108048480</fullName>
    </submittedName>
</protein>
<evidence type="ECO:0000313" key="2">
    <source>
        <dbReference type="EnsemblMetazoa" id="XP_016984678.1"/>
    </source>
</evidence>